<keyword evidence="2" id="KW-0560">Oxidoreductase</keyword>
<evidence type="ECO:0000313" key="8">
    <source>
        <dbReference type="Proteomes" id="UP000521872"/>
    </source>
</evidence>
<gene>
    <name evidence="7" type="ORF">D9613_003367</name>
</gene>
<evidence type="ECO:0000256" key="4">
    <source>
        <dbReference type="PIRSR" id="PIRSR000097-2"/>
    </source>
</evidence>
<feature type="domain" description="NADP-dependent oxidoreductase" evidence="6">
    <location>
        <begin position="30"/>
        <end position="262"/>
    </location>
</feature>
<dbReference type="PANTHER" id="PTHR43827:SF13">
    <property type="entry name" value="ALDO_KETO REDUCTASE FAMILY PROTEIN"/>
    <property type="match status" value="1"/>
</dbReference>
<comment type="similarity">
    <text evidence="1">Belongs to the aldo/keto reductase family.</text>
</comment>
<accession>A0A8H4VL66</accession>
<protein>
    <recommendedName>
        <fullName evidence="6">NADP-dependent oxidoreductase domain-containing protein</fullName>
    </recommendedName>
</protein>
<proteinExistence type="inferred from homology"/>
<dbReference type="AlphaFoldDB" id="A0A8H4VL66"/>
<feature type="active site" description="Proton donor" evidence="3">
    <location>
        <position position="53"/>
    </location>
</feature>
<dbReference type="Gene3D" id="3.20.20.100">
    <property type="entry name" value="NADP-dependent oxidoreductase domain"/>
    <property type="match status" value="1"/>
</dbReference>
<dbReference type="PANTHER" id="PTHR43827">
    <property type="entry name" value="2,5-DIKETO-D-GLUCONIC ACID REDUCTASE"/>
    <property type="match status" value="1"/>
</dbReference>
<dbReference type="PRINTS" id="PR00069">
    <property type="entry name" value="ALDKETRDTASE"/>
</dbReference>
<dbReference type="InterPro" id="IPR020471">
    <property type="entry name" value="AKR"/>
</dbReference>
<evidence type="ECO:0000256" key="3">
    <source>
        <dbReference type="PIRSR" id="PIRSR000097-1"/>
    </source>
</evidence>
<dbReference type="PROSITE" id="PS00063">
    <property type="entry name" value="ALDOKETO_REDUCTASE_3"/>
    <property type="match status" value="1"/>
</dbReference>
<dbReference type="InterPro" id="IPR023210">
    <property type="entry name" value="NADP_OxRdtase_dom"/>
</dbReference>
<dbReference type="InterPro" id="IPR018170">
    <property type="entry name" value="Aldo/ket_reductase_CS"/>
</dbReference>
<evidence type="ECO:0000256" key="2">
    <source>
        <dbReference type="ARBA" id="ARBA00023002"/>
    </source>
</evidence>
<dbReference type="Proteomes" id="UP000521872">
    <property type="component" value="Unassembled WGS sequence"/>
</dbReference>
<dbReference type="CDD" id="cd19071">
    <property type="entry name" value="AKR_AKR1-5-like"/>
    <property type="match status" value="1"/>
</dbReference>
<dbReference type="SUPFAM" id="SSF51430">
    <property type="entry name" value="NAD(P)-linked oxidoreductase"/>
    <property type="match status" value="1"/>
</dbReference>
<dbReference type="InterPro" id="IPR036812">
    <property type="entry name" value="NAD(P)_OxRdtase_dom_sf"/>
</dbReference>
<feature type="site" description="Lowers pKa of active site Tyr" evidence="5">
    <location>
        <position position="78"/>
    </location>
</feature>
<evidence type="ECO:0000259" key="6">
    <source>
        <dbReference type="Pfam" id="PF00248"/>
    </source>
</evidence>
<reference evidence="7 8" key="1">
    <citation type="submission" date="2019-12" db="EMBL/GenBank/DDBJ databases">
        <authorList>
            <person name="Floudas D."/>
            <person name="Bentzer J."/>
            <person name="Ahren D."/>
            <person name="Johansson T."/>
            <person name="Persson P."/>
            <person name="Tunlid A."/>
        </authorList>
    </citation>
    <scope>NUCLEOTIDE SEQUENCE [LARGE SCALE GENOMIC DNA]</scope>
    <source>
        <strain evidence="7 8">CBS 102.39</strain>
    </source>
</reference>
<organism evidence="7 8">
    <name type="scientific">Agrocybe pediades</name>
    <dbReference type="NCBI Taxonomy" id="84607"/>
    <lineage>
        <taxon>Eukaryota</taxon>
        <taxon>Fungi</taxon>
        <taxon>Dikarya</taxon>
        <taxon>Basidiomycota</taxon>
        <taxon>Agaricomycotina</taxon>
        <taxon>Agaricomycetes</taxon>
        <taxon>Agaricomycetidae</taxon>
        <taxon>Agaricales</taxon>
        <taxon>Agaricineae</taxon>
        <taxon>Strophariaceae</taxon>
        <taxon>Agrocybe</taxon>
    </lineage>
</organism>
<evidence type="ECO:0000256" key="1">
    <source>
        <dbReference type="ARBA" id="ARBA00007905"/>
    </source>
</evidence>
<dbReference type="PROSITE" id="PS00062">
    <property type="entry name" value="ALDOKETO_REDUCTASE_2"/>
    <property type="match status" value="1"/>
</dbReference>
<evidence type="ECO:0000313" key="7">
    <source>
        <dbReference type="EMBL" id="KAF4614861.1"/>
    </source>
</evidence>
<name>A0A8H4VL66_9AGAR</name>
<sequence length="277" mass="30879">MASNFTITSTFKLRSGNEMPIFGLGVAATSDCYEACKVALQHGYRLIDTAQYYFNEEQVGKAVRDSGLPKEEVFVTTKIFSSDHGYENTKAAIDKSLSKLNISYIDLFLIHDPKSGKQKRLETYKALLEAKQAGKVRAVGVSNYSGRHMDEIKEAGYEMPSVNQIELHPFCQQKEITAYDNAHGVVTQAFCPLARARFDNPVIQEIAQKYHKESAQILLRWSIQRGFAPIPKSSQPARIKSNADIYDFVISQEDMAKINALDKGKAGSISWNPVDAA</sequence>
<dbReference type="PROSITE" id="PS00798">
    <property type="entry name" value="ALDOKETO_REDUCTASE_1"/>
    <property type="match status" value="1"/>
</dbReference>
<keyword evidence="8" id="KW-1185">Reference proteome</keyword>
<evidence type="ECO:0000256" key="5">
    <source>
        <dbReference type="PIRSR" id="PIRSR000097-3"/>
    </source>
</evidence>
<dbReference type="FunFam" id="3.20.20.100:FF:000015">
    <property type="entry name" value="Oxidoreductase, aldo/keto reductase family"/>
    <property type="match status" value="1"/>
</dbReference>
<dbReference type="PIRSF" id="PIRSF000097">
    <property type="entry name" value="AKR"/>
    <property type="match status" value="1"/>
</dbReference>
<comment type="caution">
    <text evidence="7">The sequence shown here is derived from an EMBL/GenBank/DDBJ whole genome shotgun (WGS) entry which is preliminary data.</text>
</comment>
<dbReference type="EMBL" id="JAACJL010000044">
    <property type="protein sequence ID" value="KAF4614861.1"/>
    <property type="molecule type" value="Genomic_DNA"/>
</dbReference>
<dbReference type="GO" id="GO:0016491">
    <property type="term" value="F:oxidoreductase activity"/>
    <property type="evidence" value="ECO:0007669"/>
    <property type="project" value="UniProtKB-KW"/>
</dbReference>
<feature type="binding site" evidence="4">
    <location>
        <position position="111"/>
    </location>
    <ligand>
        <name>substrate</name>
    </ligand>
</feature>
<dbReference type="Pfam" id="PF00248">
    <property type="entry name" value="Aldo_ket_red"/>
    <property type="match status" value="1"/>
</dbReference>